<sequence length="80" mass="8351">MVCPPTTSMCQAGIVMIHKGGGHGGAFTAGFDLAKNVCKAHGADDSGRAMLRTNPQRDQVLEFCAGLRFCVFTMKACGGT</sequence>
<proteinExistence type="predicted"/>
<dbReference type="EMBL" id="JACIEJ010000002">
    <property type="protein sequence ID" value="MBB3984716.1"/>
    <property type="molecule type" value="Genomic_DNA"/>
</dbReference>
<evidence type="ECO:0000313" key="2">
    <source>
        <dbReference type="Proteomes" id="UP000541426"/>
    </source>
</evidence>
<reference evidence="1 2" key="1">
    <citation type="submission" date="2020-08" db="EMBL/GenBank/DDBJ databases">
        <title>Genomic Encyclopedia of Type Strains, Phase IV (KMG-IV): sequencing the most valuable type-strain genomes for metagenomic binning, comparative biology and taxonomic classification.</title>
        <authorList>
            <person name="Goeker M."/>
        </authorList>
    </citation>
    <scope>NUCLEOTIDE SEQUENCE [LARGE SCALE GENOMIC DNA]</scope>
    <source>
        <strain evidence="1 2">DSM 102235</strain>
    </source>
</reference>
<accession>A0A7W6DNE6</accession>
<organism evidence="1 2">
    <name type="scientific">Sagittula marina</name>
    <dbReference type="NCBI Taxonomy" id="943940"/>
    <lineage>
        <taxon>Bacteria</taxon>
        <taxon>Pseudomonadati</taxon>
        <taxon>Pseudomonadota</taxon>
        <taxon>Alphaproteobacteria</taxon>
        <taxon>Rhodobacterales</taxon>
        <taxon>Roseobacteraceae</taxon>
        <taxon>Sagittula</taxon>
    </lineage>
</organism>
<protein>
    <submittedName>
        <fullName evidence="1">Uncharacterized protein</fullName>
    </submittedName>
</protein>
<dbReference type="AlphaFoldDB" id="A0A7W6DNE6"/>
<gene>
    <name evidence="1" type="ORF">GGQ68_001032</name>
</gene>
<name>A0A7W6DNE6_9RHOB</name>
<dbReference type="Proteomes" id="UP000541426">
    <property type="component" value="Unassembled WGS sequence"/>
</dbReference>
<comment type="caution">
    <text evidence="1">The sequence shown here is derived from an EMBL/GenBank/DDBJ whole genome shotgun (WGS) entry which is preliminary data.</text>
</comment>
<evidence type="ECO:0000313" key="1">
    <source>
        <dbReference type="EMBL" id="MBB3984716.1"/>
    </source>
</evidence>
<keyword evidence="2" id="KW-1185">Reference proteome</keyword>